<dbReference type="RefSeq" id="WP_067908149.1">
    <property type="nucleotide sequence ID" value="NZ_KQ954244.1"/>
</dbReference>
<evidence type="ECO:0000313" key="9">
    <source>
        <dbReference type="EMBL" id="KUR73083.1"/>
    </source>
</evidence>
<evidence type="ECO:0000256" key="3">
    <source>
        <dbReference type="ARBA" id="ARBA00022475"/>
    </source>
</evidence>
<reference evidence="9 10" key="1">
    <citation type="submission" date="2015-10" db="EMBL/GenBank/DDBJ databases">
        <title>Draft genome sequence of Novosphingobium fuchskuhlense DSM 25065 isolated from a surface water sample of the southwest basin of Lake Grosse Fuchskuhle.</title>
        <authorList>
            <person name="Ruckert C."/>
            <person name="Winkler A."/>
            <person name="Glaeser J."/>
            <person name="Grossart H.-P."/>
            <person name="Kalinowski J."/>
            <person name="Glaeser S."/>
        </authorList>
    </citation>
    <scope>NUCLEOTIDE SEQUENCE [LARGE SCALE GENOMIC DNA]</scope>
    <source>
        <strain evidence="9 10">FNE08-7</strain>
    </source>
</reference>
<feature type="transmembrane region" description="Helical" evidence="8">
    <location>
        <begin position="173"/>
        <end position="196"/>
    </location>
</feature>
<feature type="transmembrane region" description="Helical" evidence="8">
    <location>
        <begin position="112"/>
        <end position="128"/>
    </location>
</feature>
<feature type="transmembrane region" description="Helical" evidence="8">
    <location>
        <begin position="202"/>
        <end position="219"/>
    </location>
</feature>
<dbReference type="CDD" id="cd17346">
    <property type="entry name" value="MFS_DtpA_like"/>
    <property type="match status" value="1"/>
</dbReference>
<evidence type="ECO:0000256" key="5">
    <source>
        <dbReference type="ARBA" id="ARBA00022856"/>
    </source>
</evidence>
<dbReference type="InterPro" id="IPR050171">
    <property type="entry name" value="MFS_Transporters"/>
</dbReference>
<dbReference type="Pfam" id="PF00854">
    <property type="entry name" value="PTR2"/>
    <property type="match status" value="2"/>
</dbReference>
<dbReference type="Proteomes" id="UP000058012">
    <property type="component" value="Unassembled WGS sequence"/>
</dbReference>
<evidence type="ECO:0000256" key="4">
    <source>
        <dbReference type="ARBA" id="ARBA00022692"/>
    </source>
</evidence>
<feature type="transmembrane region" description="Helical" evidence="8">
    <location>
        <begin position="362"/>
        <end position="383"/>
    </location>
</feature>
<feature type="transmembrane region" description="Helical" evidence="8">
    <location>
        <begin position="325"/>
        <end position="350"/>
    </location>
</feature>
<name>A0A124JW96_9SPHN</name>
<keyword evidence="10" id="KW-1185">Reference proteome</keyword>
<feature type="transmembrane region" description="Helical" evidence="8">
    <location>
        <begin position="134"/>
        <end position="152"/>
    </location>
</feature>
<evidence type="ECO:0000256" key="1">
    <source>
        <dbReference type="ARBA" id="ARBA00004651"/>
    </source>
</evidence>
<organism evidence="9 10">
    <name type="scientific">Novosphingobium fuchskuhlense</name>
    <dbReference type="NCBI Taxonomy" id="1117702"/>
    <lineage>
        <taxon>Bacteria</taxon>
        <taxon>Pseudomonadati</taxon>
        <taxon>Pseudomonadota</taxon>
        <taxon>Alphaproteobacteria</taxon>
        <taxon>Sphingomonadales</taxon>
        <taxon>Sphingomonadaceae</taxon>
        <taxon>Novosphingobium</taxon>
    </lineage>
</organism>
<dbReference type="STRING" id="1117702.AQZ52_07820"/>
<gene>
    <name evidence="9" type="ORF">AQZ52_07820</name>
</gene>
<feature type="transmembrane region" description="Helical" evidence="8">
    <location>
        <begin position="425"/>
        <end position="447"/>
    </location>
</feature>
<accession>A0A124JW96</accession>
<keyword evidence="5" id="KW-0653">Protein transport</keyword>
<feature type="transmembrane region" description="Helical" evidence="8">
    <location>
        <begin position="292"/>
        <end position="313"/>
    </location>
</feature>
<keyword evidence="7 8" id="KW-0472">Membrane</keyword>
<keyword evidence="3" id="KW-1003">Cell membrane</keyword>
<keyword evidence="6 8" id="KW-1133">Transmembrane helix</keyword>
<dbReference type="GO" id="GO:0005886">
    <property type="term" value="C:plasma membrane"/>
    <property type="evidence" value="ECO:0007669"/>
    <property type="project" value="UniProtKB-SubCell"/>
</dbReference>
<keyword evidence="5" id="KW-0571">Peptide transport</keyword>
<dbReference type="OrthoDB" id="9772725at2"/>
<dbReference type="GO" id="GO:1904680">
    <property type="term" value="F:peptide transmembrane transporter activity"/>
    <property type="evidence" value="ECO:0007669"/>
    <property type="project" value="InterPro"/>
</dbReference>
<evidence type="ECO:0000256" key="2">
    <source>
        <dbReference type="ARBA" id="ARBA00022448"/>
    </source>
</evidence>
<proteinExistence type="predicted"/>
<dbReference type="GO" id="GO:0015833">
    <property type="term" value="P:peptide transport"/>
    <property type="evidence" value="ECO:0007669"/>
    <property type="project" value="UniProtKB-KW"/>
</dbReference>
<dbReference type="InterPro" id="IPR000109">
    <property type="entry name" value="POT_fam"/>
</dbReference>
<dbReference type="EMBL" id="LLZS01000003">
    <property type="protein sequence ID" value="KUR73083.1"/>
    <property type="molecule type" value="Genomic_DNA"/>
</dbReference>
<keyword evidence="4 8" id="KW-0812">Transmembrane</keyword>
<evidence type="ECO:0000256" key="6">
    <source>
        <dbReference type="ARBA" id="ARBA00022989"/>
    </source>
</evidence>
<dbReference type="InterPro" id="IPR036259">
    <property type="entry name" value="MFS_trans_sf"/>
</dbReference>
<dbReference type="AlphaFoldDB" id="A0A124JW96"/>
<feature type="transmembrane region" description="Helical" evidence="8">
    <location>
        <begin position="32"/>
        <end position="51"/>
    </location>
</feature>
<dbReference type="PANTHER" id="PTHR23517">
    <property type="entry name" value="RESISTANCE PROTEIN MDTM, PUTATIVE-RELATED-RELATED"/>
    <property type="match status" value="1"/>
</dbReference>
<sequence>MTDQALPQRSDELFGQPKGLWVLAGTELWDRISFHGMVAMLVLYMTGDLLLDPARVATVIGFPAFRAFLEATSGPLGPQALALQTFGYYYACVTGLPLLGGWIGDRVAGRKLAVGGGAAMMTAGHFALAFDRTFLIALVLLMCGAGLLRGNLSAQVKSLYADGDPREVNAFQYYYLGINFGAAAAPILSGSVAAIWGWHAGFAVAGFGMLIGLMVYLGGQRWLPAEQQRAPAVSGKRPPLTASERRRVLGLLAIWPLVVCYWTAQAQIWNVYNIWLRDTVNLDVGGFSVPVPWFQSLDGLAPGLFIPVVLWIWALQARRGREPDVLTKLAIGSIIFGLSVGLLAAGPLLANAQGRAPIALPLLFHVTSNFGAMYYAPVIMGLYGTRAPQSLRGTLVGICMLATAAGSVLSGWMGGLYESLGPAPFWLINAAICTGAGLGILIGAPVLNRLLAQDEG</sequence>
<evidence type="ECO:0000256" key="8">
    <source>
        <dbReference type="SAM" id="Phobius"/>
    </source>
</evidence>
<dbReference type="InterPro" id="IPR005279">
    <property type="entry name" value="Dipep/tripep_permease"/>
</dbReference>
<dbReference type="Gene3D" id="1.20.1250.20">
    <property type="entry name" value="MFS general substrate transporter like domains"/>
    <property type="match status" value="2"/>
</dbReference>
<feature type="transmembrane region" description="Helical" evidence="8">
    <location>
        <begin position="248"/>
        <end position="272"/>
    </location>
</feature>
<dbReference type="PANTHER" id="PTHR23517:SF15">
    <property type="entry name" value="PROTON-DEPENDENT OLIGOPEPTIDE FAMILY TRANSPORT PROTEIN"/>
    <property type="match status" value="1"/>
</dbReference>
<feature type="transmembrane region" description="Helical" evidence="8">
    <location>
        <begin position="395"/>
        <end position="413"/>
    </location>
</feature>
<comment type="subcellular location">
    <subcellularLocation>
        <location evidence="1">Cell membrane</location>
        <topology evidence="1">Multi-pass membrane protein</topology>
    </subcellularLocation>
</comment>
<evidence type="ECO:0000256" key="7">
    <source>
        <dbReference type="ARBA" id="ARBA00023136"/>
    </source>
</evidence>
<dbReference type="SUPFAM" id="SSF103473">
    <property type="entry name" value="MFS general substrate transporter"/>
    <property type="match status" value="1"/>
</dbReference>
<comment type="caution">
    <text evidence="9">The sequence shown here is derived from an EMBL/GenBank/DDBJ whole genome shotgun (WGS) entry which is preliminary data.</text>
</comment>
<evidence type="ECO:0000313" key="10">
    <source>
        <dbReference type="Proteomes" id="UP000058012"/>
    </source>
</evidence>
<protein>
    <submittedName>
        <fullName evidence="9">Amino acid transporter</fullName>
    </submittedName>
</protein>
<keyword evidence="2" id="KW-0813">Transport</keyword>